<keyword evidence="15" id="KW-0732">Signal</keyword>
<sequence length="338" mass="34900">MVMTFGKGRISGLIAASALVLLTQPLMAQEQAPIPPQDQPPAVAQQPAEQDPTVEQGTDAPATPQVDAPTAPVPEVAQPAVPAENTIAETPMVETGLAGHDMSPLGMYRQADVVVKSVMIGLLAAALVTWVVLIVKWLQLTGARGRARRVLRTVSAAPSLADAQAQLAGRAGVPAMLVRAASDEVAASQDLLGQVEGDGIKERIGSRLNRIEIAAGRQIGRGVGLLATIGSVGPFVGLFGTVWGIMNSFIGIAETQTTNLAVVAPGIAEALLATALGLVAAIPAVVIYNAFARATTGYRQLLGDVSAALQRLVSRDLDRLTLAQRLRAGTAHHLAGGQ</sequence>
<feature type="chain" id="PRO_5012981203" description="Biopolymer transport protein ExbB" evidence="15">
    <location>
        <begin position="29"/>
        <end position="338"/>
    </location>
</feature>
<dbReference type="PANTHER" id="PTHR30625:SF16">
    <property type="entry name" value="BIOPOLYMER TRANSPORT PROTEIN EXBB"/>
    <property type="match status" value="1"/>
</dbReference>
<feature type="domain" description="MotA/TolQ/ExbB proton channel" evidence="16">
    <location>
        <begin position="215"/>
        <end position="295"/>
    </location>
</feature>
<keyword evidence="10 14" id="KW-0472">Membrane</keyword>
<gene>
    <name evidence="17" type="primary">exbB</name>
    <name evidence="17" type="ORF">BVG79_02015</name>
</gene>
<dbReference type="PANTHER" id="PTHR30625">
    <property type="entry name" value="PROTEIN TOLQ"/>
    <property type="match status" value="1"/>
</dbReference>
<comment type="subcellular location">
    <subcellularLocation>
        <location evidence="1">Cell inner membrane</location>
        <topology evidence="1">Multi-pass membrane protein</topology>
    </subcellularLocation>
    <subcellularLocation>
        <location evidence="12">Membrane</location>
        <topology evidence="12">Multi-pass membrane protein</topology>
    </subcellularLocation>
</comment>
<dbReference type="Pfam" id="PF01618">
    <property type="entry name" value="MotA_ExbB"/>
    <property type="match status" value="1"/>
</dbReference>
<evidence type="ECO:0000256" key="8">
    <source>
        <dbReference type="ARBA" id="ARBA00022927"/>
    </source>
</evidence>
<dbReference type="Proteomes" id="UP000242447">
    <property type="component" value="Chromosome"/>
</dbReference>
<dbReference type="GO" id="GO:0005886">
    <property type="term" value="C:plasma membrane"/>
    <property type="evidence" value="ECO:0007669"/>
    <property type="project" value="UniProtKB-SubCell"/>
</dbReference>
<feature type="signal peptide" evidence="15">
    <location>
        <begin position="1"/>
        <end position="28"/>
    </location>
</feature>
<evidence type="ECO:0000256" key="15">
    <source>
        <dbReference type="SAM" id="SignalP"/>
    </source>
</evidence>
<dbReference type="EMBL" id="CP019937">
    <property type="protein sequence ID" value="ARO15355.1"/>
    <property type="molecule type" value="Genomic_DNA"/>
</dbReference>
<dbReference type="GO" id="GO:0022857">
    <property type="term" value="F:transmembrane transporter activity"/>
    <property type="evidence" value="ECO:0007669"/>
    <property type="project" value="InterPro"/>
</dbReference>
<evidence type="ECO:0000256" key="5">
    <source>
        <dbReference type="ARBA" id="ARBA00022475"/>
    </source>
</evidence>
<evidence type="ECO:0000256" key="7">
    <source>
        <dbReference type="ARBA" id="ARBA00022692"/>
    </source>
</evidence>
<feature type="region of interest" description="Disordered" evidence="13">
    <location>
        <begin position="32"/>
        <end position="72"/>
    </location>
</feature>
<evidence type="ECO:0000256" key="6">
    <source>
        <dbReference type="ARBA" id="ARBA00022519"/>
    </source>
</evidence>
<dbReference type="AlphaFoldDB" id="A0A1W6P1H2"/>
<keyword evidence="6" id="KW-0997">Cell inner membrane</keyword>
<protein>
    <recommendedName>
        <fullName evidence="3">Biopolymer transport protein ExbB</fullName>
    </recommendedName>
</protein>
<evidence type="ECO:0000256" key="2">
    <source>
        <dbReference type="ARBA" id="ARBA00011471"/>
    </source>
</evidence>
<keyword evidence="5" id="KW-1003">Cell membrane</keyword>
<feature type="compositionally biased region" description="Low complexity" evidence="13">
    <location>
        <begin position="40"/>
        <end position="51"/>
    </location>
</feature>
<keyword evidence="8 12" id="KW-0653">Protein transport</keyword>
<dbReference type="NCBIfam" id="TIGR02797">
    <property type="entry name" value="exbB"/>
    <property type="match status" value="1"/>
</dbReference>
<proteinExistence type="inferred from homology"/>
<evidence type="ECO:0000256" key="10">
    <source>
        <dbReference type="ARBA" id="ARBA00023136"/>
    </source>
</evidence>
<evidence type="ECO:0000256" key="4">
    <source>
        <dbReference type="ARBA" id="ARBA00022448"/>
    </source>
</evidence>
<comment type="subunit">
    <text evidence="2">The accessory proteins ExbB and ExbD seem to form a complex with TonB.</text>
</comment>
<evidence type="ECO:0000256" key="12">
    <source>
        <dbReference type="RuleBase" id="RU004057"/>
    </source>
</evidence>
<feature type="transmembrane region" description="Helical" evidence="14">
    <location>
        <begin position="266"/>
        <end position="291"/>
    </location>
</feature>
<dbReference type="KEGG" id="kro:BVG79_02015"/>
<comment type="function">
    <text evidence="11">Involved in the TonB-dependent energy-dependent transport of various receptor-bound substrates. Protects ExbD from proteolytic degradation and functionally stabilizes TonB.</text>
</comment>
<evidence type="ECO:0000313" key="18">
    <source>
        <dbReference type="Proteomes" id="UP000242447"/>
    </source>
</evidence>
<keyword evidence="7 14" id="KW-0812">Transmembrane</keyword>
<dbReference type="InterPro" id="IPR002898">
    <property type="entry name" value="MotA_ExbB_proton_chnl"/>
</dbReference>
<keyword evidence="9 14" id="KW-1133">Transmembrane helix</keyword>
<dbReference type="GO" id="GO:0017038">
    <property type="term" value="P:protein import"/>
    <property type="evidence" value="ECO:0007669"/>
    <property type="project" value="TreeGrafter"/>
</dbReference>
<reference evidence="17 18" key="1">
    <citation type="submission" date="2017-02" db="EMBL/GenBank/DDBJ databases">
        <title>Ketogulonicigenium robustum SPU B003 Genome sequencing and assembly.</title>
        <authorList>
            <person name="Li Y."/>
            <person name="Liu L."/>
            <person name="Wang C."/>
            <person name="Zhang M."/>
            <person name="Zhang T."/>
            <person name="Zhang Y."/>
        </authorList>
    </citation>
    <scope>NUCLEOTIDE SEQUENCE [LARGE SCALE GENOMIC DNA]</scope>
    <source>
        <strain evidence="17 18">SPU_B003</strain>
    </source>
</reference>
<accession>A0A1W6P1H2</accession>
<keyword evidence="4 12" id="KW-0813">Transport</keyword>
<dbReference type="InterPro" id="IPR014164">
    <property type="entry name" value="TonB_ExbB_1"/>
</dbReference>
<name>A0A1W6P1H2_9RHOB</name>
<evidence type="ECO:0000256" key="9">
    <source>
        <dbReference type="ARBA" id="ARBA00022989"/>
    </source>
</evidence>
<evidence type="ECO:0000256" key="3">
    <source>
        <dbReference type="ARBA" id="ARBA00022093"/>
    </source>
</evidence>
<dbReference type="STRING" id="92947.BVG79_02015"/>
<evidence type="ECO:0000256" key="14">
    <source>
        <dbReference type="SAM" id="Phobius"/>
    </source>
</evidence>
<evidence type="ECO:0000259" key="16">
    <source>
        <dbReference type="Pfam" id="PF01618"/>
    </source>
</evidence>
<evidence type="ECO:0000313" key="17">
    <source>
        <dbReference type="EMBL" id="ARO15355.1"/>
    </source>
</evidence>
<organism evidence="17 18">
    <name type="scientific">Ketogulonicigenium robustum</name>
    <dbReference type="NCBI Taxonomy" id="92947"/>
    <lineage>
        <taxon>Bacteria</taxon>
        <taxon>Pseudomonadati</taxon>
        <taxon>Pseudomonadota</taxon>
        <taxon>Alphaproteobacteria</taxon>
        <taxon>Rhodobacterales</taxon>
        <taxon>Roseobacteraceae</taxon>
        <taxon>Ketogulonicigenium</taxon>
    </lineage>
</organism>
<feature type="transmembrane region" description="Helical" evidence="14">
    <location>
        <begin position="223"/>
        <end position="246"/>
    </location>
</feature>
<feature type="transmembrane region" description="Helical" evidence="14">
    <location>
        <begin position="113"/>
        <end position="138"/>
    </location>
</feature>
<dbReference type="InterPro" id="IPR050790">
    <property type="entry name" value="ExbB/TolQ_transport"/>
</dbReference>
<evidence type="ECO:0000256" key="11">
    <source>
        <dbReference type="ARBA" id="ARBA00024816"/>
    </source>
</evidence>
<evidence type="ECO:0000256" key="1">
    <source>
        <dbReference type="ARBA" id="ARBA00004429"/>
    </source>
</evidence>
<comment type="similarity">
    <text evidence="12">Belongs to the exbB/tolQ family.</text>
</comment>
<keyword evidence="18" id="KW-1185">Reference proteome</keyword>
<evidence type="ECO:0000256" key="13">
    <source>
        <dbReference type="SAM" id="MobiDB-lite"/>
    </source>
</evidence>